<evidence type="ECO:0000256" key="3">
    <source>
        <dbReference type="ARBA" id="ARBA00022448"/>
    </source>
</evidence>
<protein>
    <recommendedName>
        <fullName evidence="15">Sodium-coupled monocarboxylate transporter 1</fullName>
    </recommendedName>
</protein>
<evidence type="ECO:0000256" key="11">
    <source>
        <dbReference type="RuleBase" id="RU362091"/>
    </source>
</evidence>
<evidence type="ECO:0000313" key="13">
    <source>
        <dbReference type="EMBL" id="GFG40535.1"/>
    </source>
</evidence>
<dbReference type="OrthoDB" id="6132759at2759"/>
<dbReference type="GO" id="GO:0005886">
    <property type="term" value="C:plasma membrane"/>
    <property type="evidence" value="ECO:0007669"/>
    <property type="project" value="UniProtKB-SubCell"/>
</dbReference>
<evidence type="ECO:0000256" key="7">
    <source>
        <dbReference type="ARBA" id="ARBA00023053"/>
    </source>
</evidence>
<feature type="transmembrane region" description="Helical" evidence="12">
    <location>
        <begin position="177"/>
        <end position="196"/>
    </location>
</feature>
<feature type="transmembrane region" description="Helical" evidence="12">
    <location>
        <begin position="143"/>
        <end position="165"/>
    </location>
</feature>
<dbReference type="GO" id="GO:0015293">
    <property type="term" value="F:symporter activity"/>
    <property type="evidence" value="ECO:0007669"/>
    <property type="project" value="TreeGrafter"/>
</dbReference>
<feature type="transmembrane region" description="Helical" evidence="12">
    <location>
        <begin position="254"/>
        <end position="273"/>
    </location>
</feature>
<evidence type="ECO:0000256" key="4">
    <source>
        <dbReference type="ARBA" id="ARBA00022475"/>
    </source>
</evidence>
<dbReference type="InterPro" id="IPR051163">
    <property type="entry name" value="Sodium:Solute_Symporter_SSF"/>
</dbReference>
<dbReference type="CDD" id="cd11492">
    <property type="entry name" value="SLC5sbd_NIS-SMVT"/>
    <property type="match status" value="1"/>
</dbReference>
<accession>A0A6L2QBT6</accession>
<feature type="transmembrane region" description="Helical" evidence="12">
    <location>
        <begin position="100"/>
        <end position="122"/>
    </location>
</feature>
<keyword evidence="6 12" id="KW-1133">Transmembrane helix</keyword>
<feature type="transmembrane region" description="Helical" evidence="12">
    <location>
        <begin position="455"/>
        <end position="473"/>
    </location>
</feature>
<dbReference type="EMBL" id="BLKM01002270">
    <property type="protein sequence ID" value="GFG40535.1"/>
    <property type="molecule type" value="Genomic_DNA"/>
</dbReference>
<dbReference type="AlphaFoldDB" id="A0A6L2QBT6"/>
<evidence type="ECO:0000256" key="1">
    <source>
        <dbReference type="ARBA" id="ARBA00004651"/>
    </source>
</evidence>
<keyword evidence="7" id="KW-0915">Sodium</keyword>
<comment type="caution">
    <text evidence="13">The sequence shown here is derived from an EMBL/GenBank/DDBJ whole genome shotgun (WGS) entry which is preliminary data.</text>
</comment>
<comment type="similarity">
    <text evidence="2 11">Belongs to the sodium:solute symporter (SSF) (TC 2.A.21) family.</text>
</comment>
<dbReference type="Gene3D" id="1.20.1730.10">
    <property type="entry name" value="Sodium/glucose cotransporter"/>
    <property type="match status" value="1"/>
</dbReference>
<dbReference type="NCBIfam" id="TIGR00813">
    <property type="entry name" value="sss"/>
    <property type="match status" value="1"/>
</dbReference>
<dbReference type="PANTHER" id="PTHR42985">
    <property type="entry name" value="SODIUM-COUPLED MONOCARBOXYLATE TRANSPORTER"/>
    <property type="match status" value="1"/>
</dbReference>
<evidence type="ECO:0000256" key="6">
    <source>
        <dbReference type="ARBA" id="ARBA00022989"/>
    </source>
</evidence>
<feature type="transmembrane region" description="Helical" evidence="12">
    <location>
        <begin position="20"/>
        <end position="39"/>
    </location>
</feature>
<feature type="transmembrane region" description="Helical" evidence="12">
    <location>
        <begin position="424"/>
        <end position="448"/>
    </location>
</feature>
<evidence type="ECO:0000256" key="8">
    <source>
        <dbReference type="ARBA" id="ARBA00023065"/>
    </source>
</evidence>
<keyword evidence="14" id="KW-1185">Reference proteome</keyword>
<keyword evidence="3" id="KW-0813">Transport</keyword>
<dbReference type="InterPro" id="IPR038377">
    <property type="entry name" value="Na/Glc_symporter_sf"/>
</dbReference>
<dbReference type="PROSITE" id="PS50283">
    <property type="entry name" value="NA_SOLUT_SYMP_3"/>
    <property type="match status" value="1"/>
</dbReference>
<evidence type="ECO:0000256" key="10">
    <source>
        <dbReference type="ARBA" id="ARBA00023201"/>
    </source>
</evidence>
<evidence type="ECO:0000256" key="12">
    <source>
        <dbReference type="SAM" id="Phobius"/>
    </source>
</evidence>
<sequence>MEIPSVETLPEVRHFSWADYTVFGAMLVVSAAIGVYHGCSASVVRGKKNGPARSESGEFLTASGQMSAIPVAISMLAGFLSSITLMGQPAEVYLFGPQLWMFGLASFFCIPIIGYIFIPFYSKMQFTSAYEYFGQRFNRWLQLFASTLFSVQMVIYLALVLYAPALALHQVTGLDTNAVVTMMYLVVIFYTTVGGMKAVVWTDCFQVLILYSSMFAVLIKGTIDIGGVAIVWERNNQTGRSDFFNWNIDPTERYTLWSSLIGAAFLHTSVYGANQLQVQRYRTVATIAQARKMIWINTFGWTVVVILTVYAGMLIFARYYKCDPLLRGVLSKPDQLFPLYVMDTLGDYVGFPGLFVAGIFSAGLSTVSTGLNSLAAIWWAELDGTALKKFASQHRSGLTVKFLALLFGLLSYALVYVVPYMGGLAPVAISLSSFFSGSFLGLFILGIFVPWANTVGAAAGLMVGIGAVGWLAVGGQVMSDRGQAVSIPLPLSTEGCSVVNETMVAGHSKPRELAFILYRVSFLWYSLLSLVLTVGMGMLVSFLYHCLLSRTGKKTTATTQPHSSVSSKPTAATCKSMNPGACKLLLKEEQIKDENAVKISSQGKVPTALLSSRDV</sequence>
<organism evidence="13 14">
    <name type="scientific">Coptotermes formosanus</name>
    <name type="common">Formosan subterranean termite</name>
    <dbReference type="NCBI Taxonomy" id="36987"/>
    <lineage>
        <taxon>Eukaryota</taxon>
        <taxon>Metazoa</taxon>
        <taxon>Ecdysozoa</taxon>
        <taxon>Arthropoda</taxon>
        <taxon>Hexapoda</taxon>
        <taxon>Insecta</taxon>
        <taxon>Pterygota</taxon>
        <taxon>Neoptera</taxon>
        <taxon>Polyneoptera</taxon>
        <taxon>Dictyoptera</taxon>
        <taxon>Blattodea</taxon>
        <taxon>Blattoidea</taxon>
        <taxon>Termitoidae</taxon>
        <taxon>Rhinotermitidae</taxon>
        <taxon>Coptotermes</taxon>
    </lineage>
</organism>
<evidence type="ECO:0000256" key="5">
    <source>
        <dbReference type="ARBA" id="ARBA00022692"/>
    </source>
</evidence>
<keyword evidence="8" id="KW-0406">Ion transport</keyword>
<keyword evidence="5 12" id="KW-0812">Transmembrane</keyword>
<evidence type="ECO:0000256" key="2">
    <source>
        <dbReference type="ARBA" id="ARBA00006434"/>
    </source>
</evidence>
<evidence type="ECO:0000313" key="14">
    <source>
        <dbReference type="Proteomes" id="UP000502823"/>
    </source>
</evidence>
<dbReference type="InParanoid" id="A0A6L2QBT6"/>
<dbReference type="InterPro" id="IPR001734">
    <property type="entry name" value="Na/solute_symporter"/>
</dbReference>
<name>A0A6L2QBT6_COPFO</name>
<feature type="transmembrane region" description="Helical" evidence="12">
    <location>
        <begin position="294"/>
        <end position="320"/>
    </location>
</feature>
<keyword evidence="9 12" id="KW-0472">Membrane</keyword>
<feature type="transmembrane region" description="Helical" evidence="12">
    <location>
        <begin position="59"/>
        <end position="80"/>
    </location>
</feature>
<proteinExistence type="inferred from homology"/>
<evidence type="ECO:0008006" key="15">
    <source>
        <dbReference type="Google" id="ProtNLM"/>
    </source>
</evidence>
<feature type="transmembrane region" description="Helical" evidence="12">
    <location>
        <begin position="354"/>
        <end position="379"/>
    </location>
</feature>
<dbReference type="Pfam" id="PF00474">
    <property type="entry name" value="SSF"/>
    <property type="match status" value="1"/>
</dbReference>
<dbReference type="PANTHER" id="PTHR42985:SF39">
    <property type="entry name" value="GH10366P"/>
    <property type="match status" value="1"/>
</dbReference>
<evidence type="ECO:0000256" key="9">
    <source>
        <dbReference type="ARBA" id="ARBA00023136"/>
    </source>
</evidence>
<comment type="subcellular location">
    <subcellularLocation>
        <location evidence="1">Cell membrane</location>
        <topology evidence="1">Multi-pass membrane protein</topology>
    </subcellularLocation>
</comment>
<dbReference type="Proteomes" id="UP000502823">
    <property type="component" value="Unassembled WGS sequence"/>
</dbReference>
<keyword evidence="10" id="KW-0739">Sodium transport</keyword>
<gene>
    <name evidence="13" type="ORF">Cfor_06401</name>
</gene>
<feature type="transmembrane region" description="Helical" evidence="12">
    <location>
        <begin position="400"/>
        <end position="418"/>
    </location>
</feature>
<dbReference type="GO" id="GO:0006814">
    <property type="term" value="P:sodium ion transport"/>
    <property type="evidence" value="ECO:0007669"/>
    <property type="project" value="UniProtKB-KW"/>
</dbReference>
<feature type="transmembrane region" description="Helical" evidence="12">
    <location>
        <begin position="522"/>
        <end position="544"/>
    </location>
</feature>
<feature type="transmembrane region" description="Helical" evidence="12">
    <location>
        <begin position="208"/>
        <end position="232"/>
    </location>
</feature>
<keyword evidence="4" id="KW-1003">Cell membrane</keyword>
<reference evidence="14" key="1">
    <citation type="submission" date="2020-01" db="EMBL/GenBank/DDBJ databases">
        <title>Draft genome sequence of the Termite Coptotermes fromosanus.</title>
        <authorList>
            <person name="Itakura S."/>
            <person name="Yosikawa Y."/>
            <person name="Umezawa K."/>
        </authorList>
    </citation>
    <scope>NUCLEOTIDE SEQUENCE [LARGE SCALE GENOMIC DNA]</scope>
</reference>